<dbReference type="EMBL" id="OBQC01000002">
    <property type="protein sequence ID" value="SOC35881.1"/>
    <property type="molecule type" value="Genomic_DNA"/>
</dbReference>
<dbReference type="RefSeq" id="WP_097148110.1">
    <property type="nucleotide sequence ID" value="NZ_OBQC01000002.1"/>
</dbReference>
<sequence>MRIPSARYITEDDIKIITIKEITKKKYEAIYKGNLYCPTDHCMAKLSYCSGPKAHYKTWRHSNHSSNCIYRLERTGRKFVLGHKNVITMNISNERKYNALTRAYKSMVQLDSDDTEHNKLKPIANQSPKKEGEIKDQTVQMKLFGGELNDGDEQLKGKKLLSKFVNAISSTDIGQVRLIKGFVKDVELIDSVAEIIVGYEDEDIKIVFEESFKKEPLNKSYLDKFWAIKELLTIQKVVVFNGVGEIREDQLGKYELSVSLGSDIRLNGEDLYNIARSMMLSSAH</sequence>
<accession>A0A285U6K5</accession>
<dbReference type="OrthoDB" id="2452459at2"/>
<organism evidence="1 2">
    <name type="scientific">Ureibacillus acetophenoni</name>
    <dbReference type="NCBI Taxonomy" id="614649"/>
    <lineage>
        <taxon>Bacteria</taxon>
        <taxon>Bacillati</taxon>
        <taxon>Bacillota</taxon>
        <taxon>Bacilli</taxon>
        <taxon>Bacillales</taxon>
        <taxon>Caryophanaceae</taxon>
        <taxon>Ureibacillus</taxon>
    </lineage>
</organism>
<keyword evidence="2" id="KW-1185">Reference proteome</keyword>
<protein>
    <submittedName>
        <fullName evidence="1">Uncharacterized protein</fullName>
    </submittedName>
</protein>
<dbReference type="AlphaFoldDB" id="A0A285U6K5"/>
<dbReference type="Proteomes" id="UP000219252">
    <property type="component" value="Unassembled WGS sequence"/>
</dbReference>
<reference evidence="2" key="1">
    <citation type="submission" date="2017-08" db="EMBL/GenBank/DDBJ databases">
        <authorList>
            <person name="Varghese N."/>
            <person name="Submissions S."/>
        </authorList>
    </citation>
    <scope>NUCLEOTIDE SEQUENCE [LARGE SCALE GENOMIC DNA]</scope>
    <source>
        <strain evidence="2">JC23</strain>
    </source>
</reference>
<evidence type="ECO:0000313" key="1">
    <source>
        <dbReference type="EMBL" id="SOC35881.1"/>
    </source>
</evidence>
<proteinExistence type="predicted"/>
<name>A0A285U6K5_9BACL</name>
<evidence type="ECO:0000313" key="2">
    <source>
        <dbReference type="Proteomes" id="UP000219252"/>
    </source>
</evidence>
<gene>
    <name evidence="1" type="ORF">SAMN05877842_10211</name>
</gene>